<feature type="transmembrane region" description="Helical" evidence="1">
    <location>
        <begin position="300"/>
        <end position="321"/>
    </location>
</feature>
<accession>A0A1Y6BZ56</accession>
<evidence type="ECO:0000256" key="1">
    <source>
        <dbReference type="SAM" id="Phobius"/>
    </source>
</evidence>
<name>A0A1Y6BZ56_9BACT</name>
<feature type="transmembrane region" description="Helical" evidence="1">
    <location>
        <begin position="333"/>
        <end position="355"/>
    </location>
</feature>
<feature type="transmembrane region" description="Helical" evidence="1">
    <location>
        <begin position="188"/>
        <end position="207"/>
    </location>
</feature>
<dbReference type="InterPro" id="IPR029787">
    <property type="entry name" value="Nucleotide_cyclase"/>
</dbReference>
<organism evidence="3 4">
    <name type="scientific">Pseudobacteriovorax antillogorgiicola</name>
    <dbReference type="NCBI Taxonomy" id="1513793"/>
    <lineage>
        <taxon>Bacteria</taxon>
        <taxon>Pseudomonadati</taxon>
        <taxon>Bdellovibrionota</taxon>
        <taxon>Oligoflexia</taxon>
        <taxon>Oligoflexales</taxon>
        <taxon>Pseudobacteriovoracaceae</taxon>
        <taxon>Pseudobacteriovorax</taxon>
    </lineage>
</organism>
<dbReference type="GO" id="GO:0004016">
    <property type="term" value="F:adenylate cyclase activity"/>
    <property type="evidence" value="ECO:0007669"/>
    <property type="project" value="UniProtKB-ARBA"/>
</dbReference>
<evidence type="ECO:0000313" key="3">
    <source>
        <dbReference type="EMBL" id="SMF36912.1"/>
    </source>
</evidence>
<protein>
    <submittedName>
        <fullName evidence="3">Adenylate cyclase, class 3</fullName>
    </submittedName>
</protein>
<feature type="transmembrane region" description="Helical" evidence="1">
    <location>
        <begin position="251"/>
        <end position="269"/>
    </location>
</feature>
<dbReference type="SUPFAM" id="SSF55073">
    <property type="entry name" value="Nucleotide cyclase"/>
    <property type="match status" value="1"/>
</dbReference>
<evidence type="ECO:0000313" key="4">
    <source>
        <dbReference type="Proteomes" id="UP000192907"/>
    </source>
</evidence>
<feature type="transmembrane region" description="Helical" evidence="1">
    <location>
        <begin position="6"/>
        <end position="23"/>
    </location>
</feature>
<dbReference type="AlphaFoldDB" id="A0A1Y6BZ56"/>
<dbReference type="STRING" id="1513793.SAMN06296036_11165"/>
<evidence type="ECO:0000259" key="2">
    <source>
        <dbReference type="PROSITE" id="PS50125"/>
    </source>
</evidence>
<keyword evidence="1" id="KW-0472">Membrane</keyword>
<keyword evidence="1" id="KW-1133">Transmembrane helix</keyword>
<feature type="domain" description="Guanylate cyclase" evidence="2">
    <location>
        <begin position="433"/>
        <end position="569"/>
    </location>
</feature>
<feature type="transmembrane region" description="Helical" evidence="1">
    <location>
        <begin position="276"/>
        <end position="294"/>
    </location>
</feature>
<dbReference type="GO" id="GO:0009190">
    <property type="term" value="P:cyclic nucleotide biosynthetic process"/>
    <property type="evidence" value="ECO:0007669"/>
    <property type="project" value="InterPro"/>
</dbReference>
<dbReference type="PROSITE" id="PS50125">
    <property type="entry name" value="GUANYLATE_CYCLASE_2"/>
    <property type="match status" value="1"/>
</dbReference>
<dbReference type="Gene3D" id="3.30.70.1230">
    <property type="entry name" value="Nucleotide cyclase"/>
    <property type="match status" value="1"/>
</dbReference>
<dbReference type="RefSeq" id="WP_159455400.1">
    <property type="nucleotide sequence ID" value="NZ_SLZT01000011.1"/>
</dbReference>
<dbReference type="Proteomes" id="UP000192907">
    <property type="component" value="Unassembled WGS sequence"/>
</dbReference>
<feature type="transmembrane region" description="Helical" evidence="1">
    <location>
        <begin position="361"/>
        <end position="381"/>
    </location>
</feature>
<dbReference type="EMBL" id="FWZT01000011">
    <property type="protein sequence ID" value="SMF36912.1"/>
    <property type="molecule type" value="Genomic_DNA"/>
</dbReference>
<keyword evidence="4" id="KW-1185">Reference proteome</keyword>
<dbReference type="InterPro" id="IPR001054">
    <property type="entry name" value="A/G_cyclase"/>
</dbReference>
<gene>
    <name evidence="3" type="ORF">SAMN06296036_11165</name>
</gene>
<proteinExistence type="predicted"/>
<dbReference type="Pfam" id="PF00211">
    <property type="entry name" value="Guanylate_cyc"/>
    <property type="match status" value="1"/>
</dbReference>
<keyword evidence="1" id="KW-0812">Transmembrane</keyword>
<reference evidence="4" key="1">
    <citation type="submission" date="2017-04" db="EMBL/GenBank/DDBJ databases">
        <authorList>
            <person name="Varghese N."/>
            <person name="Submissions S."/>
        </authorList>
    </citation>
    <scope>NUCLEOTIDE SEQUENCE [LARGE SCALE GENOMIC DNA]</scope>
    <source>
        <strain evidence="4">RKEM611</strain>
    </source>
</reference>
<sequence>MAPALPIVAKLLMISMALSVMSCRMNTNLARKGTLDLSHVSRDKFRSLPLVGEWQFQIRNDPNNTVFLSWPKTWPENYGYGKYTLRVTLPALHANETVGLHFPLQISAVRYEVNGRIVAAFGTPGTSVETEIPGRNAKFVSIPYSPNLEISAYVSSYHHARGGTIRPILIGHEQALAEDRFSSQTMDALLTFTPIGFFLFYLGRWFLSRTPIDLSLTVASLALSVRKSFVDERSLERVLNVSYDLAMRIEYGSAFLHYYATAWFCIAYLSWKCRPLIWATLFATIPLFIPLLFSPKFFSSLLYLNQIMLSSIGVITLPYLARAAKYREKGASYILFGVGVQILAGAIDTTRGIFFHQFSGYLTPYASIFFIGMLSLASGRLEKRRMVKLREESERLIHSYQQLSKIIFPHQIEMIRGGMNLEETMPTQKQEGVVIAFDIVGSSRLHHPRLKEFLEASIHDCLDILSENYDSKAMASNGYRIKELGDGFLCSIGYPLANPTEESNSDLALKLSYRFIENLEDHVVHYGFNEPVYCGVGIAKGELQGYYPKTGTKEYDLFGRGIVLATRYEAMRKKIFAKATGHSIILQSEVYQSLSSSEQESFNSVCLSGNLKVRNDDGAQTLYYRLVHTSLKKIA</sequence>
<dbReference type="GO" id="GO:0035556">
    <property type="term" value="P:intracellular signal transduction"/>
    <property type="evidence" value="ECO:0007669"/>
    <property type="project" value="InterPro"/>
</dbReference>